<dbReference type="GO" id="GO:0046481">
    <property type="term" value="F:digalactosyldiacylglycerol synthase activity"/>
    <property type="evidence" value="ECO:0007669"/>
    <property type="project" value="InterPro"/>
</dbReference>
<feature type="compositionally biased region" description="Polar residues" evidence="8">
    <location>
        <begin position="202"/>
        <end position="215"/>
    </location>
</feature>
<evidence type="ECO:0000256" key="2">
    <source>
        <dbReference type="ARBA" id="ARBA00004370"/>
    </source>
</evidence>
<keyword evidence="4" id="KW-0150">Chloroplast</keyword>
<dbReference type="GO" id="GO:0016020">
    <property type="term" value="C:membrane"/>
    <property type="evidence" value="ECO:0007669"/>
    <property type="project" value="UniProtKB-SubCell"/>
</dbReference>
<dbReference type="GO" id="GO:0009507">
    <property type="term" value="C:chloroplast"/>
    <property type="evidence" value="ECO:0007669"/>
    <property type="project" value="UniProtKB-SubCell"/>
</dbReference>
<name>A0A7S1ULM8_9STRA</name>
<keyword evidence="5" id="KW-0934">Plastid</keyword>
<organism evidence="9">
    <name type="scientific">Grammatophora oceanica</name>
    <dbReference type="NCBI Taxonomy" id="210454"/>
    <lineage>
        <taxon>Eukaryota</taxon>
        <taxon>Sar</taxon>
        <taxon>Stramenopiles</taxon>
        <taxon>Ochrophyta</taxon>
        <taxon>Bacillariophyta</taxon>
        <taxon>Fragilariophyceae</taxon>
        <taxon>Fragilariophycidae</taxon>
        <taxon>Rhabdonematales</taxon>
        <taxon>Grammatophoraceae</taxon>
        <taxon>Grammatophora</taxon>
    </lineage>
</organism>
<feature type="region of interest" description="Disordered" evidence="8">
    <location>
        <begin position="429"/>
        <end position="469"/>
    </location>
</feature>
<dbReference type="EMBL" id="HBGK01001333">
    <property type="protein sequence ID" value="CAD9271801.1"/>
    <property type="molecule type" value="Transcribed_RNA"/>
</dbReference>
<evidence type="ECO:0000256" key="3">
    <source>
        <dbReference type="ARBA" id="ARBA00009481"/>
    </source>
</evidence>
<dbReference type="PANTHER" id="PTHR46132">
    <property type="entry name" value="DIGALACTOSYLDIACYLGLYCEROL SYNTHASE 2, CHLOROPLASTIC"/>
    <property type="match status" value="1"/>
</dbReference>
<feature type="region of interest" description="Disordered" evidence="8">
    <location>
        <begin position="170"/>
        <end position="224"/>
    </location>
</feature>
<evidence type="ECO:0000256" key="4">
    <source>
        <dbReference type="ARBA" id="ARBA00022528"/>
    </source>
</evidence>
<evidence type="ECO:0000256" key="5">
    <source>
        <dbReference type="ARBA" id="ARBA00022640"/>
    </source>
</evidence>
<evidence type="ECO:0000256" key="8">
    <source>
        <dbReference type="SAM" id="MobiDB-lite"/>
    </source>
</evidence>
<dbReference type="AlphaFoldDB" id="A0A7S1ULM8"/>
<dbReference type="InterPro" id="IPR044525">
    <property type="entry name" value="DGDG1/2"/>
</dbReference>
<feature type="compositionally biased region" description="Polar residues" evidence="8">
    <location>
        <begin position="446"/>
        <end position="469"/>
    </location>
</feature>
<feature type="compositionally biased region" description="Acidic residues" evidence="8">
    <location>
        <begin position="433"/>
        <end position="445"/>
    </location>
</feature>
<evidence type="ECO:0000256" key="6">
    <source>
        <dbReference type="ARBA" id="ARBA00022679"/>
    </source>
</evidence>
<evidence type="ECO:0000313" key="9">
    <source>
        <dbReference type="EMBL" id="CAD9271801.1"/>
    </source>
</evidence>
<protein>
    <recommendedName>
        <fullName evidence="10">Digalactosyldiacylglycerol synthase</fullName>
    </recommendedName>
</protein>
<dbReference type="CDD" id="cd01635">
    <property type="entry name" value="Glycosyltransferase_GTB-type"/>
    <property type="match status" value="1"/>
</dbReference>
<keyword evidence="7" id="KW-0472">Membrane</keyword>
<dbReference type="PANTHER" id="PTHR46132:SF1">
    <property type="entry name" value="DIGALACTOSYLDIACYLGLYCEROL SYNTHASE 2, CHLOROPLASTIC"/>
    <property type="match status" value="1"/>
</dbReference>
<accession>A0A7S1ULM8</accession>
<evidence type="ECO:0000256" key="7">
    <source>
        <dbReference type="ARBA" id="ARBA00023136"/>
    </source>
</evidence>
<evidence type="ECO:0008006" key="10">
    <source>
        <dbReference type="Google" id="ProtNLM"/>
    </source>
</evidence>
<proteinExistence type="inferred from homology"/>
<comment type="subcellular location">
    <subcellularLocation>
        <location evidence="2">Membrane</location>
    </subcellularLocation>
    <subcellularLocation>
        <location evidence="1">Plastid</location>
        <location evidence="1">Chloroplast</location>
    </subcellularLocation>
</comment>
<evidence type="ECO:0000256" key="1">
    <source>
        <dbReference type="ARBA" id="ARBA00004229"/>
    </source>
</evidence>
<sequence length="469" mass="52072">MGDICANLTGDVTDVCFLEEPEHLNWYKASHTESWTDRFEHVVGIGHTNYLAYLANSMAALATPTLQLLNSWMVRAYCHKLIKLSGVLQTYAPDKEVVCNVHGIRRDFLLEGQEERGNRPLEGAYFLGKLVWAKGLDQLIELEGAFKKRTGDYFPIDIIGSGPEQEEIERAFSGRKRRSQVAEPSDQGQATPTPRETETDDNTTAGGSNTHNSNSTKKRLELPKSRYEFRKTPIPARFLGRQDHLDACKDYKVFVNPSTSEVLCTATAEAIAMNKFVLVPEHPSNDFFAQFPNCLQYRTRTEFIEYLQFALSSEQIPPQLSEEEQYPLTWEAATQRCMDAAVITRRDAKRWDRVGKTEKDRTIQIWHNRLAKGHHGNIIRAFLGGGPVADQYVPEPGSSTATTPSSSTVNLLRAVWGTAAVGTGEDVVNVTPDDGDGGIEGEESTVSDASSMTSEASNDEASTVMIQTA</sequence>
<dbReference type="Gene3D" id="3.40.50.2000">
    <property type="entry name" value="Glycogen Phosphorylase B"/>
    <property type="match status" value="1"/>
</dbReference>
<gene>
    <name evidence="9" type="ORF">GOCE00092_LOCUS706</name>
</gene>
<reference evidence="9" key="1">
    <citation type="submission" date="2021-01" db="EMBL/GenBank/DDBJ databases">
        <authorList>
            <person name="Corre E."/>
            <person name="Pelletier E."/>
            <person name="Niang G."/>
            <person name="Scheremetjew M."/>
            <person name="Finn R."/>
            <person name="Kale V."/>
            <person name="Holt S."/>
            <person name="Cochrane G."/>
            <person name="Meng A."/>
            <person name="Brown T."/>
            <person name="Cohen L."/>
        </authorList>
    </citation>
    <scope>NUCLEOTIDE SEQUENCE</scope>
    <source>
        <strain evidence="9">CCMP 410</strain>
    </source>
</reference>
<comment type="similarity">
    <text evidence="3">Belongs to the glycosyltransferase group 1 family. Glycosyltransferase 4 subfamily.</text>
</comment>
<keyword evidence="6" id="KW-0808">Transferase</keyword>